<feature type="compositionally biased region" description="Gly residues" evidence="2">
    <location>
        <begin position="504"/>
        <end position="521"/>
    </location>
</feature>
<dbReference type="OrthoDB" id="233190at2"/>
<dbReference type="Proteomes" id="UP000317093">
    <property type="component" value="Chromosome"/>
</dbReference>
<feature type="coiled-coil region" evidence="1">
    <location>
        <begin position="129"/>
        <end position="174"/>
    </location>
</feature>
<gene>
    <name evidence="4" type="ORF">Pan216_45040</name>
</gene>
<evidence type="ECO:0000313" key="5">
    <source>
        <dbReference type="Proteomes" id="UP000317093"/>
    </source>
</evidence>
<feature type="compositionally biased region" description="Polar residues" evidence="2">
    <location>
        <begin position="636"/>
        <end position="650"/>
    </location>
</feature>
<keyword evidence="5" id="KW-1185">Reference proteome</keyword>
<feature type="compositionally biased region" description="Gly residues" evidence="2">
    <location>
        <begin position="660"/>
        <end position="670"/>
    </location>
</feature>
<protein>
    <submittedName>
        <fullName evidence="4">Uncharacterized protein</fullName>
    </submittedName>
</protein>
<organism evidence="4 5">
    <name type="scientific">Kolteria novifilia</name>
    <dbReference type="NCBI Taxonomy" id="2527975"/>
    <lineage>
        <taxon>Bacteria</taxon>
        <taxon>Pseudomonadati</taxon>
        <taxon>Planctomycetota</taxon>
        <taxon>Planctomycetia</taxon>
        <taxon>Kolteriales</taxon>
        <taxon>Kolteriaceae</taxon>
        <taxon>Kolteria</taxon>
    </lineage>
</organism>
<sequence length="940" mass="98354">MRRRPTKSDRGSIFPFLAVLVSTMGAMILLLLIITRQAQRSREAEAQRAVAPLKEPPPLPPLPEIERYEPLPAPSQLPPLAELELPPLPALRDPREKLLGERDRLLDQWAALAAREKSASSEPIDPERVKRLLEQLRQQRSLLASAREATSRKLTQLERERGSLEKKKRQLEWDEKHIENRYAIVPYTGPNGTPRRPIYLECRSETITLQPEGVVITPADLAHPERWDNSLAEVVRAIVDSWPESQGNDSREKVTPYPLFLVRPDGIAAYYLARKAIEHVEAPYGYELVASDVDLAFPNADPKIERLANEVLERQRRMAPRYRPSPYSGPLARGSHGRQPPFSGMRRPGEGRGLGSLNGDEGEEDSSLDEVTRELHAGPARRLRSRSMNRPGSRWTSPQGPTGLPYPGEDLASTSRNGRGNGSSTFDNRRSGGSTSLGGPHGSTSLGGPHGSTSMGGRNRSAFGGSGPEGDRLLGGGSRDDQALGEGSSGTPPSFPPMSVAGGANSGAQGGNGPGGFGTGSNGTNPYGTRSNGTSPYGTGGNGSGDLSPMTASGGTGTGGSPLGGTPTGDEPGSSNGMAGETGTGPGGGSSELTGAGGQASDGPLIGSLTGSTAGSRDGSFGGTGASASGLGDGENSPSGENTGQGSGSSDIAARDGEGTQPGTGQGGHGTFADILMPRENGPGTRFASASAADGNQASSSPGVGVPGSQSSPFGSGGSSGPASQGSPGGSPGSSTFSAGAPSASAGSPGQGSGTYGQPAAGPPPSTGGLEGQAAPPGGSPPAGSFGEILFQPRSGERREVADDEDRFSWGEETPFAEPGMQGFRVDRKPITRDIIIECRRVGLVMHPEKEFVSLRNEDETEAGLGAVYRHVRQQRLSWGPPPGPLHRWEPVIVFKVRPGGLENYYRLRTTMLKDERFQSRRELINAESVLNFDRFMAEE</sequence>
<dbReference type="KEGG" id="knv:Pan216_45040"/>
<feature type="compositionally biased region" description="Low complexity" evidence="2">
    <location>
        <begin position="733"/>
        <end position="748"/>
    </location>
</feature>
<dbReference type="EMBL" id="CP036279">
    <property type="protein sequence ID" value="QDU63623.1"/>
    <property type="molecule type" value="Genomic_DNA"/>
</dbReference>
<dbReference type="RefSeq" id="WP_145261227.1">
    <property type="nucleotide sequence ID" value="NZ_CP036279.1"/>
</dbReference>
<feature type="region of interest" description="Disordered" evidence="2">
    <location>
        <begin position="315"/>
        <end position="822"/>
    </location>
</feature>
<keyword evidence="3" id="KW-0472">Membrane</keyword>
<evidence type="ECO:0000313" key="4">
    <source>
        <dbReference type="EMBL" id="QDU63623.1"/>
    </source>
</evidence>
<name>A0A518B9N4_9BACT</name>
<feature type="compositionally biased region" description="Polar residues" evidence="2">
    <location>
        <begin position="388"/>
        <end position="400"/>
    </location>
</feature>
<feature type="compositionally biased region" description="Gly residues" evidence="2">
    <location>
        <begin position="464"/>
        <end position="477"/>
    </location>
</feature>
<keyword evidence="1" id="KW-0175">Coiled coil</keyword>
<feature type="compositionally biased region" description="Low complexity" evidence="2">
    <location>
        <begin position="413"/>
        <end position="425"/>
    </location>
</feature>
<accession>A0A518B9N4</accession>
<feature type="compositionally biased region" description="Gly residues" evidence="2">
    <location>
        <begin position="554"/>
        <end position="567"/>
    </location>
</feature>
<proteinExistence type="predicted"/>
<evidence type="ECO:0000256" key="2">
    <source>
        <dbReference type="SAM" id="MobiDB-lite"/>
    </source>
</evidence>
<feature type="compositionally biased region" description="Low complexity" evidence="2">
    <location>
        <begin position="774"/>
        <end position="785"/>
    </location>
</feature>
<reference evidence="4 5" key="1">
    <citation type="submission" date="2019-02" db="EMBL/GenBank/DDBJ databases">
        <title>Deep-cultivation of Planctomycetes and their phenomic and genomic characterization uncovers novel biology.</title>
        <authorList>
            <person name="Wiegand S."/>
            <person name="Jogler M."/>
            <person name="Boedeker C."/>
            <person name="Pinto D."/>
            <person name="Vollmers J."/>
            <person name="Rivas-Marin E."/>
            <person name="Kohn T."/>
            <person name="Peeters S.H."/>
            <person name="Heuer A."/>
            <person name="Rast P."/>
            <person name="Oberbeckmann S."/>
            <person name="Bunk B."/>
            <person name="Jeske O."/>
            <person name="Meyerdierks A."/>
            <person name="Storesund J.E."/>
            <person name="Kallscheuer N."/>
            <person name="Luecker S."/>
            <person name="Lage O.M."/>
            <person name="Pohl T."/>
            <person name="Merkel B.J."/>
            <person name="Hornburger P."/>
            <person name="Mueller R.-W."/>
            <person name="Bruemmer F."/>
            <person name="Labrenz M."/>
            <person name="Spormann A.M."/>
            <person name="Op den Camp H."/>
            <person name="Overmann J."/>
            <person name="Amann R."/>
            <person name="Jetten M.S.M."/>
            <person name="Mascher T."/>
            <person name="Medema M.H."/>
            <person name="Devos D.P."/>
            <person name="Kaster A.-K."/>
            <person name="Ovreas L."/>
            <person name="Rohde M."/>
            <person name="Galperin M.Y."/>
            <person name="Jogler C."/>
        </authorList>
    </citation>
    <scope>NUCLEOTIDE SEQUENCE [LARGE SCALE GENOMIC DNA]</scope>
    <source>
        <strain evidence="4 5">Pan216</strain>
    </source>
</reference>
<feature type="compositionally biased region" description="Gly residues" evidence="2">
    <location>
        <begin position="580"/>
        <end position="600"/>
    </location>
</feature>
<evidence type="ECO:0000256" key="1">
    <source>
        <dbReference type="SAM" id="Coils"/>
    </source>
</evidence>
<feature type="compositionally biased region" description="Low complexity" evidence="2">
    <location>
        <begin position="697"/>
        <end position="714"/>
    </location>
</feature>
<keyword evidence="3" id="KW-0812">Transmembrane</keyword>
<evidence type="ECO:0000256" key="3">
    <source>
        <dbReference type="SAM" id="Phobius"/>
    </source>
</evidence>
<feature type="transmembrane region" description="Helical" evidence="3">
    <location>
        <begin position="12"/>
        <end position="34"/>
    </location>
</feature>
<dbReference type="AlphaFoldDB" id="A0A518B9N4"/>
<feature type="compositionally biased region" description="Polar residues" evidence="2">
    <location>
        <begin position="527"/>
        <end position="537"/>
    </location>
</feature>
<feature type="compositionally biased region" description="Polar residues" evidence="2">
    <location>
        <begin position="442"/>
        <end position="456"/>
    </location>
</feature>
<keyword evidence="3" id="KW-1133">Transmembrane helix</keyword>